<evidence type="ECO:0000256" key="7">
    <source>
        <dbReference type="SAM" id="Phobius"/>
    </source>
</evidence>
<feature type="transmembrane region" description="Helical" evidence="7">
    <location>
        <begin position="216"/>
        <end position="234"/>
    </location>
</feature>
<evidence type="ECO:0000256" key="2">
    <source>
        <dbReference type="ARBA" id="ARBA00022448"/>
    </source>
</evidence>
<proteinExistence type="predicted"/>
<dbReference type="PANTHER" id="PTHR42718">
    <property type="entry name" value="MAJOR FACILITATOR SUPERFAMILY MULTIDRUG TRANSPORTER MFSC"/>
    <property type="match status" value="1"/>
</dbReference>
<feature type="domain" description="Major facilitator superfamily (MFS) profile" evidence="8">
    <location>
        <begin position="7"/>
        <end position="432"/>
    </location>
</feature>
<feature type="transmembrane region" description="Helical" evidence="7">
    <location>
        <begin position="161"/>
        <end position="181"/>
    </location>
</feature>
<evidence type="ECO:0000256" key="5">
    <source>
        <dbReference type="ARBA" id="ARBA00022989"/>
    </source>
</evidence>
<feature type="transmembrane region" description="Helical" evidence="7">
    <location>
        <begin position="130"/>
        <end position="149"/>
    </location>
</feature>
<feature type="transmembrane region" description="Helical" evidence="7">
    <location>
        <begin position="42"/>
        <end position="61"/>
    </location>
</feature>
<dbReference type="AlphaFoldDB" id="A0A2T2WP99"/>
<sequence>MRPNFRILSIYLIGIFIGALDTSIISPVFPLIMRTFHVRLEWVAWTVTAYTVAYIASTVLAGAWGDRLGHKQLFLWGVAAFMLASALAAVSFSFWMFMVARVIQGAGAGAVYPNAQAEGVQQFPAERRGLALGLFGAVFGLASVLGPTLGGVLGQYLGWPAVFWVNVPIALLVLVQSGRIAPSQSHDRAMPDWQGGAAFSALLASVLLVVMVPGLILRGVFAVVALLALALFVWRERRAVVPFLDPVPLRNRSGVAMMIGAALIGLDMSAAVFVPTLVQRELHFSVLDSGLALLPAAFSGAVLAGAGGVLVDRVGPRKVLMVGLVAGAAGGLLLALPGLGLGRFVVAMLCFGLGTAFTMGAPLNRMVLALYRENQSGEALSVAAVFRGMGLAAGPIILTAVEAGHGFGGMFGTVMLASLVGVGVFVLVPDVKVVGRRQVLSES</sequence>
<dbReference type="Gene3D" id="1.20.1250.20">
    <property type="entry name" value="MFS general substrate transporter like domains"/>
    <property type="match status" value="1"/>
</dbReference>
<dbReference type="CDD" id="cd17321">
    <property type="entry name" value="MFS_MMR_MDR_like"/>
    <property type="match status" value="1"/>
</dbReference>
<dbReference type="PANTHER" id="PTHR42718:SF46">
    <property type="entry name" value="BLR6921 PROTEIN"/>
    <property type="match status" value="1"/>
</dbReference>
<comment type="caution">
    <text evidence="9">The sequence shown here is derived from an EMBL/GenBank/DDBJ whole genome shotgun (WGS) entry which is preliminary data.</text>
</comment>
<keyword evidence="6 7" id="KW-0472">Membrane</keyword>
<dbReference type="Proteomes" id="UP000241848">
    <property type="component" value="Unassembled WGS sequence"/>
</dbReference>
<dbReference type="InterPro" id="IPR011701">
    <property type="entry name" value="MFS"/>
</dbReference>
<evidence type="ECO:0000313" key="10">
    <source>
        <dbReference type="Proteomes" id="UP000241848"/>
    </source>
</evidence>
<reference evidence="9 10" key="1">
    <citation type="journal article" date="2014" name="BMC Genomics">
        <title>Comparison of environmental and isolate Sulfobacillus genomes reveals diverse carbon, sulfur, nitrogen, and hydrogen metabolisms.</title>
        <authorList>
            <person name="Justice N.B."/>
            <person name="Norman A."/>
            <person name="Brown C.T."/>
            <person name="Singh A."/>
            <person name="Thomas B.C."/>
            <person name="Banfield J.F."/>
        </authorList>
    </citation>
    <scope>NUCLEOTIDE SEQUENCE [LARGE SCALE GENOMIC DNA]</scope>
    <source>
        <strain evidence="9">AMDSBA3</strain>
    </source>
</reference>
<accession>A0A2T2WP99</accession>
<feature type="transmembrane region" description="Helical" evidence="7">
    <location>
        <begin position="290"/>
        <end position="312"/>
    </location>
</feature>
<evidence type="ECO:0000256" key="4">
    <source>
        <dbReference type="ARBA" id="ARBA00022692"/>
    </source>
</evidence>
<dbReference type="PRINTS" id="PR01036">
    <property type="entry name" value="TCRTETB"/>
</dbReference>
<dbReference type="Pfam" id="PF07690">
    <property type="entry name" value="MFS_1"/>
    <property type="match status" value="2"/>
</dbReference>
<dbReference type="GO" id="GO:0022857">
    <property type="term" value="F:transmembrane transporter activity"/>
    <property type="evidence" value="ECO:0007669"/>
    <property type="project" value="InterPro"/>
</dbReference>
<feature type="transmembrane region" description="Helical" evidence="7">
    <location>
        <begin position="255"/>
        <end position="278"/>
    </location>
</feature>
<dbReference type="InterPro" id="IPR036259">
    <property type="entry name" value="MFS_trans_sf"/>
</dbReference>
<dbReference type="PROSITE" id="PS50850">
    <property type="entry name" value="MFS"/>
    <property type="match status" value="1"/>
</dbReference>
<dbReference type="Gene3D" id="1.20.1720.10">
    <property type="entry name" value="Multidrug resistance protein D"/>
    <property type="match status" value="1"/>
</dbReference>
<dbReference type="InterPro" id="IPR020846">
    <property type="entry name" value="MFS_dom"/>
</dbReference>
<feature type="transmembrane region" description="Helical" evidence="7">
    <location>
        <begin position="345"/>
        <end position="367"/>
    </location>
</feature>
<evidence type="ECO:0000256" key="3">
    <source>
        <dbReference type="ARBA" id="ARBA00022475"/>
    </source>
</evidence>
<protein>
    <submittedName>
        <fullName evidence="9">MFS transporter</fullName>
    </submittedName>
</protein>
<dbReference type="EMBL" id="PXYV01000001">
    <property type="protein sequence ID" value="PSR24062.1"/>
    <property type="molecule type" value="Genomic_DNA"/>
</dbReference>
<keyword evidence="3" id="KW-1003">Cell membrane</keyword>
<feature type="transmembrane region" description="Helical" evidence="7">
    <location>
        <begin position="379"/>
        <end position="401"/>
    </location>
</feature>
<feature type="transmembrane region" description="Helical" evidence="7">
    <location>
        <begin position="407"/>
        <end position="428"/>
    </location>
</feature>
<evidence type="ECO:0000256" key="1">
    <source>
        <dbReference type="ARBA" id="ARBA00004651"/>
    </source>
</evidence>
<keyword evidence="2" id="KW-0813">Transport</keyword>
<feature type="transmembrane region" description="Helical" evidence="7">
    <location>
        <begin position="319"/>
        <end position="339"/>
    </location>
</feature>
<gene>
    <name evidence="9" type="ORF">C7B45_00120</name>
</gene>
<organism evidence="9 10">
    <name type="scientific">Sulfobacillus acidophilus</name>
    <dbReference type="NCBI Taxonomy" id="53633"/>
    <lineage>
        <taxon>Bacteria</taxon>
        <taxon>Bacillati</taxon>
        <taxon>Bacillota</taxon>
        <taxon>Clostridia</taxon>
        <taxon>Eubacteriales</taxon>
        <taxon>Clostridiales Family XVII. Incertae Sedis</taxon>
        <taxon>Sulfobacillus</taxon>
    </lineage>
</organism>
<name>A0A2T2WP99_9FIRM</name>
<feature type="transmembrane region" description="Helical" evidence="7">
    <location>
        <begin position="73"/>
        <end position="97"/>
    </location>
</feature>
<dbReference type="SUPFAM" id="SSF103473">
    <property type="entry name" value="MFS general substrate transporter"/>
    <property type="match status" value="1"/>
</dbReference>
<feature type="transmembrane region" description="Helical" evidence="7">
    <location>
        <begin position="6"/>
        <end position="30"/>
    </location>
</feature>
<comment type="subcellular location">
    <subcellularLocation>
        <location evidence="1">Cell membrane</location>
        <topology evidence="1">Multi-pass membrane protein</topology>
    </subcellularLocation>
</comment>
<dbReference type="GO" id="GO:0005886">
    <property type="term" value="C:plasma membrane"/>
    <property type="evidence" value="ECO:0007669"/>
    <property type="project" value="UniProtKB-SubCell"/>
</dbReference>
<evidence type="ECO:0000313" key="9">
    <source>
        <dbReference type="EMBL" id="PSR24062.1"/>
    </source>
</evidence>
<keyword evidence="5 7" id="KW-1133">Transmembrane helix</keyword>
<feature type="transmembrane region" description="Helical" evidence="7">
    <location>
        <begin position="193"/>
        <end position="210"/>
    </location>
</feature>
<evidence type="ECO:0000256" key="6">
    <source>
        <dbReference type="ARBA" id="ARBA00023136"/>
    </source>
</evidence>
<keyword evidence="4 7" id="KW-0812">Transmembrane</keyword>
<evidence type="ECO:0000259" key="8">
    <source>
        <dbReference type="PROSITE" id="PS50850"/>
    </source>
</evidence>